<protein>
    <submittedName>
        <fullName evidence="1">Unannotated protein</fullName>
    </submittedName>
</protein>
<proteinExistence type="predicted"/>
<evidence type="ECO:0000313" key="1">
    <source>
        <dbReference type="EMBL" id="CAB4935385.1"/>
    </source>
</evidence>
<accession>A0A6J7IWV5</accession>
<reference evidence="1" key="1">
    <citation type="submission" date="2020-05" db="EMBL/GenBank/DDBJ databases">
        <authorList>
            <person name="Chiriac C."/>
            <person name="Salcher M."/>
            <person name="Ghai R."/>
            <person name="Kavagutti S V."/>
        </authorList>
    </citation>
    <scope>NUCLEOTIDE SEQUENCE</scope>
</reference>
<dbReference type="AlphaFoldDB" id="A0A6J7IWV5"/>
<dbReference type="EMBL" id="CAFBNE010000011">
    <property type="protein sequence ID" value="CAB4935385.1"/>
    <property type="molecule type" value="Genomic_DNA"/>
</dbReference>
<name>A0A6J7IWV5_9ZZZZ</name>
<organism evidence="1">
    <name type="scientific">freshwater metagenome</name>
    <dbReference type="NCBI Taxonomy" id="449393"/>
    <lineage>
        <taxon>unclassified sequences</taxon>
        <taxon>metagenomes</taxon>
        <taxon>ecological metagenomes</taxon>
    </lineage>
</organism>
<sequence>MITALRWPIAAAAGAILCGVAILAPSHVASAPLQGGVIATGNGTTGIAQSIDVISPSQAGSSITLGISLGQASQTATVNLDRLGVGRVSWTPMASGAWSIGSTGFSSVTAMTAPMPTITQLAIPTNPTRMRALPIIATIETGDLLNARPGEQIQGRVIFTEAVRGVIGEAVVRSAPGAVALARLDWVPQGTATFSVTAAFIPTIFQSTGTVSYAASTSEPSVFTVGVDRKRVQLLMPQTVHVGVPAFVAVNVDEDRRGSVSITVDGRAISPDKPVEGGMVEFLWTPLRKGVADVEVIFHELGVDDARRDSTSDGVRTDIERLDLSRVVDQEINVQAQRRPNPISVTPVVDGIAGSPWQNRGVLRYPAGSRVWLVMSTGTGTAVNVEVLGTCLLSGNSLFMPVTGGGCVVRFSAPGGPNNSSNEAEVLITVPVGSGTLADTEKNLQGILKSGLFG</sequence>
<gene>
    <name evidence="1" type="ORF">UFOPK3772_00529</name>
</gene>